<dbReference type="Proteomes" id="UP000239197">
    <property type="component" value="Chromosome"/>
</dbReference>
<feature type="transmembrane region" description="Helical" evidence="1">
    <location>
        <begin position="280"/>
        <end position="304"/>
    </location>
</feature>
<keyword evidence="1" id="KW-0472">Membrane</keyword>
<sequence>MSNLEQLPTTLGKMNDELASLRKATANVWQTYTTVPDKNLFSTMSQDITDASLSLHESVFSPDKAAEKQAFRGVKTAANDQSGEERRQQRPILIEQKGLEIGRQFKKREQQTGQLKNAASSALAFAQPKLELAKSVLKPGADFEAGLSEVQSLLRLKNGDPRIVALRQQGLSMAASGHAPSEVVTTQKDLATKGMNADQVLAQTPGELNGVTPEAQMAVSVKGDNLDGDIKKLFAGWDTLRINLFEGQNSALRELTQTAAGWLSTLNTWITDNPQLVNSLLGLALGVTGIIGGLGSLGAIIAPVLSGVNMLIAGAGLLGTIFTGTGGAIAAAFAAIGLPLLPVIALIAGIGIAVVKLWEPISAVVGGIIEGFSSVMGPVSEAFAPFQSALGWITDLFEPIKFSQDELSGYTNIGKEVGIAIGEVFVTLNKAVSQIGEIFSWAKKGWDSIFGGDEPGAAPDVSTPPVERISPAGGVLNMYQPAKTSVGNNLTDNRATTVNVSFTATPDTDSNHLRELIASTMNEREWNATNAGYSQFTNGGFYG</sequence>
<protein>
    <submittedName>
        <fullName evidence="2">Phage tail tape measure protein</fullName>
    </submittedName>
</protein>
<gene>
    <name evidence="2" type="ORF">BV494_20410</name>
</gene>
<reference evidence="3" key="1">
    <citation type="submission" date="2017-01" db="EMBL/GenBank/DDBJ databases">
        <title>Genome sequence of Rouxiella sp. ERMR1:05.</title>
        <authorList>
            <person name="Kumar R."/>
            <person name="Singh D."/>
            <person name="Kumar S."/>
        </authorList>
    </citation>
    <scope>NUCLEOTIDE SEQUENCE [LARGE SCALE GENOMIC DNA]</scope>
    <source>
        <strain evidence="3">ERMR1:05</strain>
    </source>
</reference>
<dbReference type="EMBL" id="CP019062">
    <property type="protein sequence ID" value="AVF37119.1"/>
    <property type="molecule type" value="Genomic_DNA"/>
</dbReference>
<keyword evidence="1" id="KW-1133">Transmembrane helix</keyword>
<organism evidence="2 3">
    <name type="scientific">Rahnella sikkimica</name>
    <dbReference type="NCBI Taxonomy" id="1805933"/>
    <lineage>
        <taxon>Bacteria</taxon>
        <taxon>Pseudomonadati</taxon>
        <taxon>Pseudomonadota</taxon>
        <taxon>Gammaproteobacteria</taxon>
        <taxon>Enterobacterales</taxon>
        <taxon>Yersiniaceae</taxon>
        <taxon>Rahnella</taxon>
    </lineage>
</organism>
<feature type="transmembrane region" description="Helical" evidence="1">
    <location>
        <begin position="311"/>
        <end position="334"/>
    </location>
</feature>
<evidence type="ECO:0000313" key="2">
    <source>
        <dbReference type="EMBL" id="AVF37119.1"/>
    </source>
</evidence>
<accession>A0A2L1UVZ5</accession>
<dbReference type="RefSeq" id="WP_104924477.1">
    <property type="nucleotide sequence ID" value="NZ_CP019062.1"/>
</dbReference>
<keyword evidence="1" id="KW-0812">Transmembrane</keyword>
<dbReference type="OrthoDB" id="8019720at2"/>
<evidence type="ECO:0000256" key="1">
    <source>
        <dbReference type="SAM" id="Phobius"/>
    </source>
</evidence>
<evidence type="ECO:0000313" key="3">
    <source>
        <dbReference type="Proteomes" id="UP000239197"/>
    </source>
</evidence>
<keyword evidence="3" id="KW-1185">Reference proteome</keyword>
<feature type="transmembrane region" description="Helical" evidence="1">
    <location>
        <begin position="340"/>
        <end position="358"/>
    </location>
</feature>
<dbReference type="AlphaFoldDB" id="A0A2L1UVZ5"/>
<proteinExistence type="predicted"/>
<dbReference type="KEGG" id="rox:BV494_20410"/>
<name>A0A2L1UVZ5_9GAMM</name>